<sequence length="270" mass="30463">MISYSFLKPAQNNKFKALSTLCQKEFTISHGGKNDIEKHQKCNEHQKREKSANVSLSLKTFLENDQMTTQEEKVIAAEVTKAYHSVKHSLSFNSLECDIKLDHTLYTDSKIVEKLTLGRTKASVIAHNVLGPASTQETVETLQNNTFYSIATDASNHGATKMFPLMVRFYSPTTNLKTCILDFYEDANETASDIHMNLVTQLKEHNIDIKFLTSYCADNANVNFGCRSSVFQLLRHDNDNILSVGCPAHILHNSVKHGLGKREFDLENFI</sequence>
<reference evidence="1" key="2">
    <citation type="submission" date="2022-10" db="EMBL/GenBank/DDBJ databases">
        <authorList>
            <consortium name="ENA_rothamsted_submissions"/>
            <consortium name="culmorum"/>
            <person name="King R."/>
        </authorList>
    </citation>
    <scope>NUCLEOTIDE SEQUENCE</scope>
</reference>
<protein>
    <submittedName>
        <fullName evidence="1">Uncharacterized protein</fullName>
    </submittedName>
</protein>
<keyword evidence="2" id="KW-1185">Reference proteome</keyword>
<dbReference type="PANTHER" id="PTHR37162:SF10">
    <property type="entry name" value="DUF4371 DOMAIN-CONTAINING PROTEIN"/>
    <property type="match status" value="1"/>
</dbReference>
<dbReference type="PANTHER" id="PTHR37162">
    <property type="entry name" value="HAT FAMILY DIMERISATION DOMAINCONTAINING PROTEIN-RELATED"/>
    <property type="match status" value="1"/>
</dbReference>
<gene>
    <name evidence="1" type="ORF">DIATSA_LOCUS7355</name>
</gene>
<dbReference type="AlphaFoldDB" id="A0A9N9WFF1"/>
<evidence type="ECO:0000313" key="1">
    <source>
        <dbReference type="EMBL" id="CAG9789636.1"/>
    </source>
</evidence>
<evidence type="ECO:0000313" key="2">
    <source>
        <dbReference type="Proteomes" id="UP001153714"/>
    </source>
</evidence>
<dbReference type="EMBL" id="OU893351">
    <property type="protein sequence ID" value="CAG9789636.1"/>
    <property type="molecule type" value="Genomic_DNA"/>
</dbReference>
<dbReference type="InterPro" id="IPR012337">
    <property type="entry name" value="RNaseH-like_sf"/>
</dbReference>
<organism evidence="1 2">
    <name type="scientific">Diatraea saccharalis</name>
    <name type="common">sugarcane borer</name>
    <dbReference type="NCBI Taxonomy" id="40085"/>
    <lineage>
        <taxon>Eukaryota</taxon>
        <taxon>Metazoa</taxon>
        <taxon>Ecdysozoa</taxon>
        <taxon>Arthropoda</taxon>
        <taxon>Hexapoda</taxon>
        <taxon>Insecta</taxon>
        <taxon>Pterygota</taxon>
        <taxon>Neoptera</taxon>
        <taxon>Endopterygota</taxon>
        <taxon>Lepidoptera</taxon>
        <taxon>Glossata</taxon>
        <taxon>Ditrysia</taxon>
        <taxon>Pyraloidea</taxon>
        <taxon>Crambidae</taxon>
        <taxon>Crambinae</taxon>
        <taxon>Diatraea</taxon>
    </lineage>
</organism>
<dbReference type="SUPFAM" id="SSF53098">
    <property type="entry name" value="Ribonuclease H-like"/>
    <property type="match status" value="1"/>
</dbReference>
<dbReference type="OrthoDB" id="8065135at2759"/>
<proteinExistence type="predicted"/>
<name>A0A9N9WFF1_9NEOP</name>
<reference evidence="1" key="1">
    <citation type="submission" date="2021-12" db="EMBL/GenBank/DDBJ databases">
        <authorList>
            <person name="King R."/>
        </authorList>
    </citation>
    <scope>NUCLEOTIDE SEQUENCE</scope>
</reference>
<accession>A0A9N9WFF1</accession>
<dbReference type="Proteomes" id="UP001153714">
    <property type="component" value="Chromosome 20"/>
</dbReference>